<sequence length="358" mass="41192">MFKTSYFADQRLEIVILGPMRGEENDSSIQIRNALKEILQDENCRGYLDKYEVTEANVSITFPEEWKGSSIERDVFSKLDTADLVVFNITPRAGETNPSPNVFYELGLVHSLGLPYLVLVQDEIEIPFYLRGIRCYTVKAFEKEELIETLHPPIENFLSDNSPFSFTENIITRFYEGLPVVDISAAVGLATGYYMNFVRRILKDGGFISHYPDKIKRLIVVRPISVFNTYEEDVSAMKDKLIAAGYELILEKLAPILSDKDGGIWFEHINGTVIDIPRTIYPLKRSPRLLSLRKRMDQAYHQQDSQLRVSLLNEAAEKLVDKIESIIKYHIRNDSERVRESLLEFLSVDELVDRIKQV</sequence>
<dbReference type="Proteomes" id="UP000001635">
    <property type="component" value="Chromosome"/>
</dbReference>
<dbReference type="KEGG" id="cmr:Cycma_4437"/>
<dbReference type="Pfam" id="PF20300">
    <property type="entry name" value="prok_STING"/>
    <property type="match status" value="1"/>
</dbReference>
<comment type="similarity">
    <text evidence="3">In the C-terminal section; belongs to the bacterial STING family.</text>
</comment>
<dbReference type="InterPro" id="IPR046876">
    <property type="entry name" value="Prok_STING"/>
</dbReference>
<keyword evidence="1" id="KW-0547">Nucleotide-binding</keyword>
<reference evidence="6" key="1">
    <citation type="submission" date="2011-07" db="EMBL/GenBank/DDBJ databases">
        <title>The complete genome of Cyclobacterium marinum DSM 745.</title>
        <authorList>
            <person name="Lucas S."/>
            <person name="Han J."/>
            <person name="Lapidus A."/>
            <person name="Bruce D."/>
            <person name="Goodwin L."/>
            <person name="Pitluck S."/>
            <person name="Peters L."/>
            <person name="Kyrpides N."/>
            <person name="Mavromatis K."/>
            <person name="Ivanova N."/>
            <person name="Ovchinnikova G."/>
            <person name="Chertkov O."/>
            <person name="Detter J.C."/>
            <person name="Tapia R."/>
            <person name="Han C."/>
            <person name="Land M."/>
            <person name="Hauser L."/>
            <person name="Markowitz V."/>
            <person name="Cheng J.-F."/>
            <person name="Hugenholtz P."/>
            <person name="Woyke T."/>
            <person name="Wu D."/>
            <person name="Tindall B."/>
            <person name="Schuetze A."/>
            <person name="Brambilla E."/>
            <person name="Klenk H.-P."/>
            <person name="Eisen J.A."/>
        </authorList>
    </citation>
    <scope>NUCLEOTIDE SEQUENCE [LARGE SCALE GENOMIC DNA]</scope>
    <source>
        <strain evidence="6">ATCC 25205 / DSM 745 / LMG 13164 / NCIMB 1802</strain>
    </source>
</reference>
<evidence type="ECO:0000313" key="6">
    <source>
        <dbReference type="Proteomes" id="UP000001635"/>
    </source>
</evidence>
<evidence type="ECO:0000259" key="4">
    <source>
        <dbReference type="Pfam" id="PF20300"/>
    </source>
</evidence>
<dbReference type="GO" id="GO:0000166">
    <property type="term" value="F:nucleotide binding"/>
    <property type="evidence" value="ECO:0007669"/>
    <property type="project" value="UniProtKB-KW"/>
</dbReference>
<feature type="domain" description="Prokaryotic STING" evidence="4">
    <location>
        <begin position="185"/>
        <end position="326"/>
    </location>
</feature>
<gene>
    <name evidence="5" type="ordered locus">Cycma_4437</name>
</gene>
<dbReference type="Gene3D" id="3.40.50.450">
    <property type="match status" value="1"/>
</dbReference>
<evidence type="ECO:0000256" key="2">
    <source>
        <dbReference type="ARBA" id="ARBA00023118"/>
    </source>
</evidence>
<evidence type="ECO:0000256" key="1">
    <source>
        <dbReference type="ARBA" id="ARBA00022741"/>
    </source>
</evidence>
<proteinExistence type="inferred from homology"/>
<accession>G0IYZ4</accession>
<dbReference type="EMBL" id="CP002955">
    <property type="protein sequence ID" value="AEL28139.1"/>
    <property type="molecule type" value="Genomic_DNA"/>
</dbReference>
<dbReference type="AlphaFoldDB" id="G0IYZ4"/>
<keyword evidence="6" id="KW-1185">Reference proteome</keyword>
<dbReference type="RefSeq" id="WP_014022423.1">
    <property type="nucleotide sequence ID" value="NC_015914.1"/>
</dbReference>
<evidence type="ECO:0000313" key="5">
    <source>
        <dbReference type="EMBL" id="AEL28139.1"/>
    </source>
</evidence>
<dbReference type="OrthoDB" id="9815193at2"/>
<dbReference type="eggNOG" id="ENOG50331WT">
    <property type="taxonomic scope" value="Bacteria"/>
</dbReference>
<organism evidence="5 6">
    <name type="scientific">Cyclobacterium marinum (strain ATCC 25205 / DSM 745 / LMG 13164 / NCIMB 1802)</name>
    <name type="common">Flectobacillus marinus</name>
    <dbReference type="NCBI Taxonomy" id="880070"/>
    <lineage>
        <taxon>Bacteria</taxon>
        <taxon>Pseudomonadati</taxon>
        <taxon>Bacteroidota</taxon>
        <taxon>Cytophagia</taxon>
        <taxon>Cytophagales</taxon>
        <taxon>Cyclobacteriaceae</taxon>
        <taxon>Cyclobacterium</taxon>
    </lineage>
</organism>
<dbReference type="HOGENOM" id="CLU_773209_0_0_10"/>
<protein>
    <recommendedName>
        <fullName evidence="4">Prokaryotic STING domain-containing protein</fullName>
    </recommendedName>
</protein>
<evidence type="ECO:0000256" key="3">
    <source>
        <dbReference type="ARBA" id="ARBA00034315"/>
    </source>
</evidence>
<keyword evidence="2" id="KW-0051">Antiviral defense</keyword>
<dbReference type="GO" id="GO:0051607">
    <property type="term" value="P:defense response to virus"/>
    <property type="evidence" value="ECO:0007669"/>
    <property type="project" value="UniProtKB-KW"/>
</dbReference>
<name>G0IYZ4_CYCMS</name>